<dbReference type="PANTHER" id="PTHR43158">
    <property type="entry name" value="SKFA PEPTIDE EXPORT ATP-BINDING PROTEIN SKFE"/>
    <property type="match status" value="1"/>
</dbReference>
<evidence type="ECO:0000256" key="1">
    <source>
        <dbReference type="ARBA" id="ARBA00022741"/>
    </source>
</evidence>
<dbReference type="SUPFAM" id="SSF52540">
    <property type="entry name" value="P-loop containing nucleoside triphosphate hydrolases"/>
    <property type="match status" value="1"/>
</dbReference>
<keyword evidence="1" id="KW-0547">Nucleotide-binding</keyword>
<evidence type="ECO:0000256" key="2">
    <source>
        <dbReference type="ARBA" id="ARBA00022840"/>
    </source>
</evidence>
<protein>
    <submittedName>
        <fullName evidence="4">Molybdenum ABC transporter ATP-binding protein</fullName>
    </submittedName>
</protein>
<accession>A0A1V2A568</accession>
<evidence type="ECO:0000259" key="3">
    <source>
        <dbReference type="PROSITE" id="PS50893"/>
    </source>
</evidence>
<dbReference type="AlphaFoldDB" id="A0A1V2A568"/>
<organism evidence="4 5">
    <name type="scientific">Domibacillus epiphyticus</name>
    <dbReference type="NCBI Taxonomy" id="1714355"/>
    <lineage>
        <taxon>Bacteria</taxon>
        <taxon>Bacillati</taxon>
        <taxon>Bacillota</taxon>
        <taxon>Bacilli</taxon>
        <taxon>Bacillales</taxon>
        <taxon>Bacillaceae</taxon>
        <taxon>Domibacillus</taxon>
    </lineage>
</organism>
<dbReference type="PROSITE" id="PS00211">
    <property type="entry name" value="ABC_TRANSPORTER_1"/>
    <property type="match status" value="1"/>
</dbReference>
<dbReference type="Pfam" id="PF00005">
    <property type="entry name" value="ABC_tran"/>
    <property type="match status" value="1"/>
</dbReference>
<dbReference type="OrthoDB" id="9789994at2"/>
<dbReference type="InterPro" id="IPR003439">
    <property type="entry name" value="ABC_transporter-like_ATP-bd"/>
</dbReference>
<sequence length="267" mass="30757">MMMEIISYNHVHFVRENRVILDDMNWTVKKGEHWAVLGLNGSGKSTMLNMMGGYEFPTRGTIHVFGHQYGKYNWEYIKKRLGFVGNTLNRFLSTLNQESAHEIIVSGKFNSIGIYEETTEEDWEKAKHLLKEFRLSYLAGHPYRYLSQGEQRRVLIARAFMAQPDIMILDEPCSGLDVRAREQLLEALQRKAVKTDTALLYVTHHIEEIIPAITHVAVISEGKMIAAGLKKEVLTNKVLSNAFALPVEIEWRDERSWLQVVKKVHDS</sequence>
<dbReference type="EMBL" id="MSFI01000025">
    <property type="protein sequence ID" value="OMP66080.1"/>
    <property type="molecule type" value="Genomic_DNA"/>
</dbReference>
<dbReference type="Gene3D" id="3.40.50.300">
    <property type="entry name" value="P-loop containing nucleotide triphosphate hydrolases"/>
    <property type="match status" value="1"/>
</dbReference>
<dbReference type="PANTHER" id="PTHR43158:SF2">
    <property type="entry name" value="SKFA PEPTIDE EXPORT ATP-BINDING PROTEIN SKFE"/>
    <property type="match status" value="1"/>
</dbReference>
<dbReference type="InterPro" id="IPR027417">
    <property type="entry name" value="P-loop_NTPase"/>
</dbReference>
<dbReference type="GO" id="GO:0016887">
    <property type="term" value="F:ATP hydrolysis activity"/>
    <property type="evidence" value="ECO:0007669"/>
    <property type="project" value="InterPro"/>
</dbReference>
<gene>
    <name evidence="4" type="ORF">BTO28_13825</name>
</gene>
<dbReference type="PROSITE" id="PS50893">
    <property type="entry name" value="ABC_TRANSPORTER_2"/>
    <property type="match status" value="1"/>
</dbReference>
<evidence type="ECO:0000313" key="4">
    <source>
        <dbReference type="EMBL" id="OMP66080.1"/>
    </source>
</evidence>
<dbReference type="CDD" id="cd00267">
    <property type="entry name" value="ABC_ATPase"/>
    <property type="match status" value="1"/>
</dbReference>
<dbReference type="GO" id="GO:0005524">
    <property type="term" value="F:ATP binding"/>
    <property type="evidence" value="ECO:0007669"/>
    <property type="project" value="UniProtKB-KW"/>
</dbReference>
<reference evidence="4 5" key="1">
    <citation type="submission" date="2016-12" db="EMBL/GenBank/DDBJ databases">
        <title>Domibacillus sp. SAB 38T whole genome sequencing.</title>
        <authorList>
            <person name="Verma A."/>
            <person name="Ojha A.K."/>
            <person name="Krishnamurthi S."/>
        </authorList>
    </citation>
    <scope>NUCLEOTIDE SEQUENCE [LARGE SCALE GENOMIC DNA]</scope>
    <source>
        <strain evidence="4 5">SAB 38</strain>
    </source>
</reference>
<name>A0A1V2A568_9BACI</name>
<dbReference type="InterPro" id="IPR017871">
    <property type="entry name" value="ABC_transporter-like_CS"/>
</dbReference>
<dbReference type="Proteomes" id="UP000188613">
    <property type="component" value="Unassembled WGS sequence"/>
</dbReference>
<comment type="caution">
    <text evidence="4">The sequence shown here is derived from an EMBL/GenBank/DDBJ whole genome shotgun (WGS) entry which is preliminary data.</text>
</comment>
<feature type="domain" description="ABC transporter" evidence="3">
    <location>
        <begin position="6"/>
        <end position="246"/>
    </location>
</feature>
<keyword evidence="5" id="KW-1185">Reference proteome</keyword>
<evidence type="ECO:0000313" key="5">
    <source>
        <dbReference type="Proteomes" id="UP000188613"/>
    </source>
</evidence>
<proteinExistence type="predicted"/>
<keyword evidence="2 4" id="KW-0067">ATP-binding</keyword>
<dbReference type="InterPro" id="IPR003593">
    <property type="entry name" value="AAA+_ATPase"/>
</dbReference>
<dbReference type="SMART" id="SM00382">
    <property type="entry name" value="AAA"/>
    <property type="match status" value="1"/>
</dbReference>
<dbReference type="STRING" id="1714355.BTO28_13825"/>